<reference evidence="1 2" key="1">
    <citation type="journal article" date="2019" name="New Phytol.">
        <title>Comparative genomics reveals unique wood-decay strategies and fruiting body development in the Schizophyllaceae.</title>
        <authorList>
            <person name="Almasi E."/>
            <person name="Sahu N."/>
            <person name="Krizsan K."/>
            <person name="Balint B."/>
            <person name="Kovacs G.M."/>
            <person name="Kiss B."/>
            <person name="Cseklye J."/>
            <person name="Drula E."/>
            <person name="Henrissat B."/>
            <person name="Nagy I."/>
            <person name="Chovatia M."/>
            <person name="Adam C."/>
            <person name="LaButti K."/>
            <person name="Lipzen A."/>
            <person name="Riley R."/>
            <person name="Grigoriev I.V."/>
            <person name="Nagy L.G."/>
        </authorList>
    </citation>
    <scope>NUCLEOTIDE SEQUENCE [LARGE SCALE GENOMIC DNA]</scope>
    <source>
        <strain evidence="1 2">NL-1724</strain>
    </source>
</reference>
<proteinExistence type="predicted"/>
<dbReference type="AlphaFoldDB" id="A0A550CF14"/>
<dbReference type="EMBL" id="VDMD01000009">
    <property type="protein sequence ID" value="TRM63398.1"/>
    <property type="molecule type" value="Genomic_DNA"/>
</dbReference>
<keyword evidence="2" id="KW-1185">Reference proteome</keyword>
<accession>A0A550CF14</accession>
<comment type="caution">
    <text evidence="1">The sequence shown here is derived from an EMBL/GenBank/DDBJ whole genome shotgun (WGS) entry which is preliminary data.</text>
</comment>
<gene>
    <name evidence="1" type="ORF">BD626DRAFT_271278</name>
</gene>
<dbReference type="Proteomes" id="UP000320762">
    <property type="component" value="Unassembled WGS sequence"/>
</dbReference>
<evidence type="ECO:0000313" key="2">
    <source>
        <dbReference type="Proteomes" id="UP000320762"/>
    </source>
</evidence>
<sequence length="227" mass="26276">MLLRVTIARRVCQVTVRATSRVNVTSAPGQFRLYARPPCRQNERRYFYRCSEDFGLLARVTGNARPHLRSTHSRICAPTIRESARWCIHSLVGGVLTSPFGFTLWERRVVAFQTRRPHTKPWEANSARRQRMLSSHAPDGGRLHRTYLCMATALDPRREHDRVLRWRRYRCCCRIPQTTTPHMTFTSMVGVLVVHSGGLLHRRYATRLRAHVVTALGLSSFKNDINR</sequence>
<evidence type="ECO:0000313" key="1">
    <source>
        <dbReference type="EMBL" id="TRM63398.1"/>
    </source>
</evidence>
<organism evidence="1 2">
    <name type="scientific">Schizophyllum amplum</name>
    <dbReference type="NCBI Taxonomy" id="97359"/>
    <lineage>
        <taxon>Eukaryota</taxon>
        <taxon>Fungi</taxon>
        <taxon>Dikarya</taxon>
        <taxon>Basidiomycota</taxon>
        <taxon>Agaricomycotina</taxon>
        <taxon>Agaricomycetes</taxon>
        <taxon>Agaricomycetidae</taxon>
        <taxon>Agaricales</taxon>
        <taxon>Schizophyllaceae</taxon>
        <taxon>Schizophyllum</taxon>
    </lineage>
</organism>
<name>A0A550CF14_9AGAR</name>
<protein>
    <submittedName>
        <fullName evidence="1">Uncharacterized protein</fullName>
    </submittedName>
</protein>